<protein>
    <submittedName>
        <fullName evidence="2">Uncharacterized protein</fullName>
    </submittedName>
</protein>
<accession>A0AAV7L8D8</accession>
<evidence type="ECO:0000256" key="1">
    <source>
        <dbReference type="SAM" id="Phobius"/>
    </source>
</evidence>
<keyword evidence="1" id="KW-0812">Transmembrane</keyword>
<gene>
    <name evidence="2" type="ORF">NDU88_005723</name>
</gene>
<keyword evidence="1" id="KW-0472">Membrane</keyword>
<dbReference type="EMBL" id="JANPWB010000016">
    <property type="protein sequence ID" value="KAJ1085593.1"/>
    <property type="molecule type" value="Genomic_DNA"/>
</dbReference>
<comment type="caution">
    <text evidence="2">The sequence shown here is derived from an EMBL/GenBank/DDBJ whole genome shotgun (WGS) entry which is preliminary data.</text>
</comment>
<feature type="transmembrane region" description="Helical" evidence="1">
    <location>
        <begin position="160"/>
        <end position="182"/>
    </location>
</feature>
<evidence type="ECO:0000313" key="2">
    <source>
        <dbReference type="EMBL" id="KAJ1085593.1"/>
    </source>
</evidence>
<organism evidence="2 3">
    <name type="scientific">Pleurodeles waltl</name>
    <name type="common">Iberian ribbed newt</name>
    <dbReference type="NCBI Taxonomy" id="8319"/>
    <lineage>
        <taxon>Eukaryota</taxon>
        <taxon>Metazoa</taxon>
        <taxon>Chordata</taxon>
        <taxon>Craniata</taxon>
        <taxon>Vertebrata</taxon>
        <taxon>Euteleostomi</taxon>
        <taxon>Amphibia</taxon>
        <taxon>Batrachia</taxon>
        <taxon>Caudata</taxon>
        <taxon>Salamandroidea</taxon>
        <taxon>Salamandridae</taxon>
        <taxon>Pleurodelinae</taxon>
        <taxon>Pleurodeles</taxon>
    </lineage>
</organism>
<dbReference type="AlphaFoldDB" id="A0AAV7L8D8"/>
<sequence length="187" mass="20455">MGHLWLAGEKELLKGNAVRKVLKVDFDNRTVVDGIIAVDDIVNSVDGIVLDRVVGDVAVETVINGVVVNGVITNGVIVVGVLGLNRSLTYGGVNYEYFSLAKPTDQNLGFFVDYGLADVKVINNRDADVALIHHDDVVRFDFEIVSSEIFCGVDSSKDCLWAALEKVFLVSMSLTLFCVFFLELRRG</sequence>
<proteinExistence type="predicted"/>
<keyword evidence="1" id="KW-1133">Transmembrane helix</keyword>
<dbReference type="Proteomes" id="UP001066276">
    <property type="component" value="Chromosome 12"/>
</dbReference>
<reference evidence="2" key="1">
    <citation type="journal article" date="2022" name="bioRxiv">
        <title>Sequencing and chromosome-scale assembly of the giantPleurodeles waltlgenome.</title>
        <authorList>
            <person name="Brown T."/>
            <person name="Elewa A."/>
            <person name="Iarovenko S."/>
            <person name="Subramanian E."/>
            <person name="Araus A.J."/>
            <person name="Petzold A."/>
            <person name="Susuki M."/>
            <person name="Suzuki K.-i.T."/>
            <person name="Hayashi T."/>
            <person name="Toyoda A."/>
            <person name="Oliveira C."/>
            <person name="Osipova E."/>
            <person name="Leigh N.D."/>
            <person name="Simon A."/>
            <person name="Yun M.H."/>
        </authorList>
    </citation>
    <scope>NUCLEOTIDE SEQUENCE</scope>
    <source>
        <strain evidence="2">20211129_DDA</strain>
        <tissue evidence="2">Liver</tissue>
    </source>
</reference>
<name>A0AAV7L8D8_PLEWA</name>
<evidence type="ECO:0000313" key="3">
    <source>
        <dbReference type="Proteomes" id="UP001066276"/>
    </source>
</evidence>
<keyword evidence="3" id="KW-1185">Reference proteome</keyword>